<feature type="transmembrane region" description="Helical" evidence="1">
    <location>
        <begin position="6"/>
        <end position="32"/>
    </location>
</feature>
<feature type="transmembrane region" description="Helical" evidence="1">
    <location>
        <begin position="126"/>
        <end position="144"/>
    </location>
</feature>
<proteinExistence type="predicted"/>
<evidence type="ECO:0000313" key="3">
    <source>
        <dbReference type="Proteomes" id="UP000610746"/>
    </source>
</evidence>
<feature type="transmembrane region" description="Helical" evidence="1">
    <location>
        <begin position="254"/>
        <end position="271"/>
    </location>
</feature>
<reference evidence="2" key="1">
    <citation type="submission" date="2020-05" db="EMBL/GenBank/DDBJ databases">
        <title>Genomic Encyclopedia of Type Strains, Phase IV (KMG-V): Genome sequencing to study the core and pangenomes of soil and plant-associated prokaryotes.</title>
        <authorList>
            <person name="Whitman W."/>
        </authorList>
    </citation>
    <scope>NUCLEOTIDE SEQUENCE</scope>
    <source>
        <strain evidence="2">16F</strain>
    </source>
</reference>
<accession>A0A8J8G717</accession>
<feature type="transmembrane region" description="Helical" evidence="1">
    <location>
        <begin position="280"/>
        <end position="300"/>
    </location>
</feature>
<name>A0A8J8G717_9FLAO</name>
<feature type="transmembrane region" description="Helical" evidence="1">
    <location>
        <begin position="306"/>
        <end position="322"/>
    </location>
</feature>
<evidence type="ECO:0000313" key="2">
    <source>
        <dbReference type="EMBL" id="NRS92683.1"/>
    </source>
</evidence>
<keyword evidence="3" id="KW-1185">Reference proteome</keyword>
<keyword evidence="1" id="KW-1133">Transmembrane helix</keyword>
<comment type="caution">
    <text evidence="2">The sequence shown here is derived from an EMBL/GenBank/DDBJ whole genome shotgun (WGS) entry which is preliminary data.</text>
</comment>
<dbReference type="RefSeq" id="WP_173779275.1">
    <property type="nucleotide sequence ID" value="NZ_JABSNO010000011.1"/>
</dbReference>
<keyword evidence="1" id="KW-0472">Membrane</keyword>
<sequence length="328" mass="37899">MANISFWGRLFLMMAIAFVINTIIYFSFANVYSSSILNIQSFENQFSSGVYQYRVLSGYFFFWIYDFLGTLDLNYQIFKLKFLNPESESQVYLAFYSLNTIFLLATVFVLNLILECEQLMINASEKLFLNFIVIFIIGLTQFIIVPYDVSSYFFLLLFFFVFLKYLEKKSVLKLIFLSIIIIISTLNRETAALSLSLAASLLIFKEGISIKSIKPLVPLVLSFLLVYVGLRYLNKTFTTNDGNLLLQNFTNPKNILGIVAWLVLFAFSMMLSKSSANRKLIFLYHGFALPYILMCFFSGILYEVRLYVPLFLVSILLAFIKTNNVTKF</sequence>
<evidence type="ECO:0000256" key="1">
    <source>
        <dbReference type="SAM" id="Phobius"/>
    </source>
</evidence>
<gene>
    <name evidence="2" type="ORF">HNQ03_001761</name>
</gene>
<protein>
    <submittedName>
        <fullName evidence="2">Uncharacterized protein</fullName>
    </submittedName>
</protein>
<feature type="transmembrane region" description="Helical" evidence="1">
    <location>
        <begin position="150"/>
        <end position="166"/>
    </location>
</feature>
<dbReference type="EMBL" id="JABSNO010000011">
    <property type="protein sequence ID" value="NRS92683.1"/>
    <property type="molecule type" value="Genomic_DNA"/>
</dbReference>
<organism evidence="2 3">
    <name type="scientific">Frigoriflavimonas asaccharolytica</name>
    <dbReference type="NCBI Taxonomy" id="2735899"/>
    <lineage>
        <taxon>Bacteria</taxon>
        <taxon>Pseudomonadati</taxon>
        <taxon>Bacteroidota</taxon>
        <taxon>Flavobacteriia</taxon>
        <taxon>Flavobacteriales</taxon>
        <taxon>Weeksellaceae</taxon>
        <taxon>Frigoriflavimonas</taxon>
    </lineage>
</organism>
<keyword evidence="1" id="KW-0812">Transmembrane</keyword>
<feature type="transmembrane region" description="Helical" evidence="1">
    <location>
        <begin position="215"/>
        <end position="234"/>
    </location>
</feature>
<feature type="transmembrane region" description="Helical" evidence="1">
    <location>
        <begin position="53"/>
        <end position="71"/>
    </location>
</feature>
<feature type="transmembrane region" description="Helical" evidence="1">
    <location>
        <begin position="91"/>
        <end position="114"/>
    </location>
</feature>
<dbReference type="AlphaFoldDB" id="A0A8J8G717"/>
<dbReference type="Proteomes" id="UP000610746">
    <property type="component" value="Unassembled WGS sequence"/>
</dbReference>